<name>A0A835NZA6_9PASS</name>
<evidence type="ECO:0000313" key="3">
    <source>
        <dbReference type="Proteomes" id="UP000618051"/>
    </source>
</evidence>
<dbReference type="Proteomes" id="UP000618051">
    <property type="component" value="Unassembled WGS sequence"/>
</dbReference>
<dbReference type="EMBL" id="JADDUC010000018">
    <property type="protein sequence ID" value="KAG0126399.1"/>
    <property type="molecule type" value="Genomic_DNA"/>
</dbReference>
<keyword evidence="3" id="KW-1185">Reference proteome</keyword>
<dbReference type="InterPro" id="IPR027901">
    <property type="entry name" value="CFAP90"/>
</dbReference>
<comment type="caution">
    <text evidence="1">The sequence shown here is derived from an EMBL/GenBank/DDBJ whole genome shotgun (WGS) entry which is preliminary data.</text>
</comment>
<evidence type="ECO:0000313" key="2">
    <source>
        <dbReference type="EMBL" id="KAI1243163.1"/>
    </source>
</evidence>
<dbReference type="PANTHER" id="PTHR34444:SF1">
    <property type="entry name" value="CILIA- AND FLAGELLA-ASSOCIATED PROTEIN 90"/>
    <property type="match status" value="1"/>
</dbReference>
<dbReference type="AlphaFoldDB" id="A0A835NZA6"/>
<reference evidence="1" key="1">
    <citation type="submission" date="2020-10" db="EMBL/GenBank/DDBJ databases">
        <title>Feather gene expression reveals the developmental basis of iridescence in African starlings.</title>
        <authorList>
            <person name="Rubenstein D.R."/>
        </authorList>
    </citation>
    <scope>NUCLEOTIDE SEQUENCE</scope>
    <source>
        <strain evidence="1">SS15</strain>
        <tissue evidence="1">Liver</tissue>
    </source>
</reference>
<organism evidence="1">
    <name type="scientific">Lamprotornis superbus</name>
    <dbReference type="NCBI Taxonomy" id="245042"/>
    <lineage>
        <taxon>Eukaryota</taxon>
        <taxon>Metazoa</taxon>
        <taxon>Chordata</taxon>
        <taxon>Craniata</taxon>
        <taxon>Vertebrata</taxon>
        <taxon>Euteleostomi</taxon>
        <taxon>Archelosauria</taxon>
        <taxon>Archosauria</taxon>
        <taxon>Dinosauria</taxon>
        <taxon>Saurischia</taxon>
        <taxon>Theropoda</taxon>
        <taxon>Coelurosauria</taxon>
        <taxon>Aves</taxon>
        <taxon>Neognathae</taxon>
        <taxon>Neoaves</taxon>
        <taxon>Telluraves</taxon>
        <taxon>Australaves</taxon>
        <taxon>Passeriformes</taxon>
        <taxon>Sturnidae</taxon>
        <taxon>Lamprotornis</taxon>
    </lineage>
</organism>
<dbReference type="PANTHER" id="PTHR34444">
    <property type="entry name" value="LOC361192"/>
    <property type="match status" value="1"/>
</dbReference>
<accession>A0A835NZA6</accession>
<reference evidence="2 3" key="2">
    <citation type="journal article" date="2021" name="J. Hered.">
        <title>Feather Gene Expression Elucidates the Developmental Basis of Plumage Iridescence in African Starlings.</title>
        <authorList>
            <person name="Rubenstein D.R."/>
            <person name="Corvelo A."/>
            <person name="MacManes M.D."/>
            <person name="Maia R."/>
            <person name="Narzisi G."/>
            <person name="Rousaki A."/>
            <person name="Vandenabeele P."/>
            <person name="Shawkey M.D."/>
            <person name="Solomon J."/>
        </authorList>
    </citation>
    <scope>NUCLEOTIDE SEQUENCE [LARGE SCALE GENOMIC DNA]</scope>
    <source>
        <strain evidence="2">SS15</strain>
    </source>
</reference>
<gene>
    <name evidence="2" type="ORF">IHE44_0000745</name>
    <name evidence="1" type="ORF">IHE44_003956</name>
</gene>
<reference evidence="2" key="3">
    <citation type="submission" date="2022-01" db="EMBL/GenBank/DDBJ databases">
        <authorList>
            <person name="Rubenstein D.R."/>
        </authorList>
    </citation>
    <scope>NUCLEOTIDE SEQUENCE</scope>
    <source>
        <strain evidence="2">SS15</strain>
        <tissue evidence="2">Liver</tissue>
    </source>
</reference>
<dbReference type="Pfam" id="PF15074">
    <property type="entry name" value="CFAP90"/>
    <property type="match status" value="1"/>
</dbReference>
<dbReference type="EMBL" id="JADDUC020000001">
    <property type="protein sequence ID" value="KAI1243163.1"/>
    <property type="molecule type" value="Genomic_DNA"/>
</dbReference>
<sequence length="166" mass="18652">MAGPGPGTPGGTWTRLAQDALDKAPGRRRPAPASFSAFSFVPPKREGPPELSYFNRPHKTGDFFTYDAVFNIPEGYDQYLPQCDRKHAKGRGLKIHEEEMARTVPVRTSSEYGKRVHKPLDPATREHADLLAGVLDEYSWKLFRLIKAISNQVSSEMIPRGRKIDM</sequence>
<evidence type="ECO:0000313" key="1">
    <source>
        <dbReference type="EMBL" id="KAG0126399.1"/>
    </source>
</evidence>
<dbReference type="OrthoDB" id="10057935at2759"/>
<protein>
    <submittedName>
        <fullName evidence="1">Uncharacterized protein</fullName>
    </submittedName>
</protein>
<proteinExistence type="predicted"/>